<evidence type="ECO:0000313" key="1">
    <source>
        <dbReference type="EMBL" id="KAJ1139489.1"/>
    </source>
</evidence>
<accession>A0AAV7QKA3</accession>
<dbReference type="Proteomes" id="UP001066276">
    <property type="component" value="Chromosome 6"/>
</dbReference>
<protein>
    <submittedName>
        <fullName evidence="1">Uncharacterized protein</fullName>
    </submittedName>
</protein>
<organism evidence="1 2">
    <name type="scientific">Pleurodeles waltl</name>
    <name type="common">Iberian ribbed newt</name>
    <dbReference type="NCBI Taxonomy" id="8319"/>
    <lineage>
        <taxon>Eukaryota</taxon>
        <taxon>Metazoa</taxon>
        <taxon>Chordata</taxon>
        <taxon>Craniata</taxon>
        <taxon>Vertebrata</taxon>
        <taxon>Euteleostomi</taxon>
        <taxon>Amphibia</taxon>
        <taxon>Batrachia</taxon>
        <taxon>Caudata</taxon>
        <taxon>Salamandroidea</taxon>
        <taxon>Salamandridae</taxon>
        <taxon>Pleurodelinae</taxon>
        <taxon>Pleurodeles</taxon>
    </lineage>
</organism>
<reference evidence="1" key="1">
    <citation type="journal article" date="2022" name="bioRxiv">
        <title>Sequencing and chromosome-scale assembly of the giantPleurodeles waltlgenome.</title>
        <authorList>
            <person name="Brown T."/>
            <person name="Elewa A."/>
            <person name="Iarovenko S."/>
            <person name="Subramanian E."/>
            <person name="Araus A.J."/>
            <person name="Petzold A."/>
            <person name="Susuki M."/>
            <person name="Suzuki K.-i.T."/>
            <person name="Hayashi T."/>
            <person name="Toyoda A."/>
            <person name="Oliveira C."/>
            <person name="Osipova E."/>
            <person name="Leigh N.D."/>
            <person name="Simon A."/>
            <person name="Yun M.H."/>
        </authorList>
    </citation>
    <scope>NUCLEOTIDE SEQUENCE</scope>
    <source>
        <strain evidence="1">20211129_DDA</strain>
        <tissue evidence="1">Liver</tissue>
    </source>
</reference>
<keyword evidence="2" id="KW-1185">Reference proteome</keyword>
<dbReference type="EMBL" id="JANPWB010000010">
    <property type="protein sequence ID" value="KAJ1139489.1"/>
    <property type="molecule type" value="Genomic_DNA"/>
</dbReference>
<dbReference type="AlphaFoldDB" id="A0AAV7QKA3"/>
<gene>
    <name evidence="1" type="ORF">NDU88_005860</name>
</gene>
<sequence>MRALTCLRHRVHSRRDSNQHCVTALPHDRATQPTVKQKALSSVTSFVITIVKKTTSRLISNQRDELEVDTDFCLKEIHHCTEHQR</sequence>
<name>A0AAV7QKA3_PLEWA</name>
<comment type="caution">
    <text evidence="1">The sequence shown here is derived from an EMBL/GenBank/DDBJ whole genome shotgun (WGS) entry which is preliminary data.</text>
</comment>
<evidence type="ECO:0000313" key="2">
    <source>
        <dbReference type="Proteomes" id="UP001066276"/>
    </source>
</evidence>
<proteinExistence type="predicted"/>